<protein>
    <submittedName>
        <fullName evidence="2">Uncharacterized protein</fullName>
    </submittedName>
</protein>
<reference evidence="2 3" key="1">
    <citation type="submission" date="2024-02" db="EMBL/GenBank/DDBJ databases">
        <title>A draft genome for the cacao thread blight pathogen Marasmius crinis-equi.</title>
        <authorList>
            <person name="Cohen S.P."/>
            <person name="Baruah I.K."/>
            <person name="Amoako-Attah I."/>
            <person name="Bukari Y."/>
            <person name="Meinhardt L.W."/>
            <person name="Bailey B.A."/>
        </authorList>
    </citation>
    <scope>NUCLEOTIDE SEQUENCE [LARGE SCALE GENOMIC DNA]</scope>
    <source>
        <strain evidence="2 3">GH-76</strain>
    </source>
</reference>
<organism evidence="2 3">
    <name type="scientific">Marasmius crinis-equi</name>
    <dbReference type="NCBI Taxonomy" id="585013"/>
    <lineage>
        <taxon>Eukaryota</taxon>
        <taxon>Fungi</taxon>
        <taxon>Dikarya</taxon>
        <taxon>Basidiomycota</taxon>
        <taxon>Agaricomycotina</taxon>
        <taxon>Agaricomycetes</taxon>
        <taxon>Agaricomycetidae</taxon>
        <taxon>Agaricales</taxon>
        <taxon>Marasmiineae</taxon>
        <taxon>Marasmiaceae</taxon>
        <taxon>Marasmius</taxon>
    </lineage>
</organism>
<feature type="region of interest" description="Disordered" evidence="1">
    <location>
        <begin position="30"/>
        <end position="118"/>
    </location>
</feature>
<feature type="compositionally biased region" description="Polar residues" evidence="1">
    <location>
        <begin position="94"/>
        <end position="109"/>
    </location>
</feature>
<dbReference type="EMBL" id="JBAHYK010000014">
    <property type="protein sequence ID" value="KAL0581231.1"/>
    <property type="molecule type" value="Genomic_DNA"/>
</dbReference>
<comment type="caution">
    <text evidence="2">The sequence shown here is derived from an EMBL/GenBank/DDBJ whole genome shotgun (WGS) entry which is preliminary data.</text>
</comment>
<feature type="compositionally biased region" description="Low complexity" evidence="1">
    <location>
        <begin position="36"/>
        <end position="63"/>
    </location>
</feature>
<feature type="compositionally biased region" description="Low complexity" evidence="1">
    <location>
        <begin position="71"/>
        <end position="87"/>
    </location>
</feature>
<evidence type="ECO:0000313" key="2">
    <source>
        <dbReference type="EMBL" id="KAL0581231.1"/>
    </source>
</evidence>
<evidence type="ECO:0000256" key="1">
    <source>
        <dbReference type="SAM" id="MobiDB-lite"/>
    </source>
</evidence>
<evidence type="ECO:0000313" key="3">
    <source>
        <dbReference type="Proteomes" id="UP001465976"/>
    </source>
</evidence>
<name>A0ABR3G070_9AGAR</name>
<dbReference type="Proteomes" id="UP001465976">
    <property type="component" value="Unassembled WGS sequence"/>
</dbReference>
<gene>
    <name evidence="2" type="ORF">V5O48_000819</name>
</gene>
<accession>A0ABR3G070</accession>
<proteinExistence type="predicted"/>
<keyword evidence="3" id="KW-1185">Reference proteome</keyword>
<sequence>MSNSASLDDAKAIQALLVQLGASQAMKEVFDEKATSSSNSQSKSRNTPDSGSSTSVASLLSQLQTPQQEWIQPIHQGQVHQPQGQSQPRLPASEANSQWQQGRHTSQPPSGRLSAISIPDSYENADNDVALDGAAAANPPSQDLRQCTFQQALPILAELSTRKELVDALVAMKKSQDTLEKQLSEERKAIREKYDRRIKDASVKARLIGAGLSPHEARMLNDGYKEELKKFDRGKAISAWESLVSQQQEDLSMLGVPTMFLSGHRSDRETQQKVAHVLEGLIGSTES</sequence>